<reference evidence="12 13" key="1">
    <citation type="submission" date="2017-02" db="EMBL/GenBank/DDBJ databases">
        <authorList>
            <person name="Peterson S.W."/>
        </authorList>
    </citation>
    <scope>NUCLEOTIDE SEQUENCE [LARGE SCALE GENOMIC DNA]</scope>
    <source>
        <strain evidence="12 13">ATCC 49788</strain>
    </source>
</reference>
<keyword evidence="7" id="KW-0067">ATP-binding</keyword>
<feature type="domain" description="Mur ligase central" evidence="11">
    <location>
        <begin position="109"/>
        <end position="314"/>
    </location>
</feature>
<dbReference type="GO" id="GO:0005737">
    <property type="term" value="C:cytoplasm"/>
    <property type="evidence" value="ECO:0007669"/>
    <property type="project" value="UniProtKB-SubCell"/>
</dbReference>
<name>A0A1T4VT65_9GAMM</name>
<dbReference type="EC" id="6.3.2.13" evidence="7"/>
<evidence type="ECO:0000256" key="8">
    <source>
        <dbReference type="RuleBase" id="RU004135"/>
    </source>
</evidence>
<keyword evidence="2 7" id="KW-0132">Cell division</keyword>
<dbReference type="GO" id="GO:0071555">
    <property type="term" value="P:cell wall organization"/>
    <property type="evidence" value="ECO:0007669"/>
    <property type="project" value="UniProtKB-KW"/>
</dbReference>
<proteinExistence type="inferred from homology"/>
<dbReference type="STRING" id="92487.SAMN02745130_00212"/>
<dbReference type="Pfam" id="PF02875">
    <property type="entry name" value="Mur_ligase_C"/>
    <property type="match status" value="1"/>
</dbReference>
<dbReference type="HAMAP" id="MF_00208">
    <property type="entry name" value="MurE"/>
    <property type="match status" value="1"/>
</dbReference>
<comment type="catalytic activity">
    <reaction evidence="7">
        <text>UDP-N-acetyl-alpha-D-muramoyl-L-alanyl-D-glutamate + meso-2,6-diaminopimelate + ATP = UDP-N-acetyl-alpha-D-muramoyl-L-alanyl-gamma-D-glutamyl-meso-2,6-diaminopimelate + ADP + phosphate + H(+)</text>
        <dbReference type="Rhea" id="RHEA:23676"/>
        <dbReference type="ChEBI" id="CHEBI:15378"/>
        <dbReference type="ChEBI" id="CHEBI:30616"/>
        <dbReference type="ChEBI" id="CHEBI:43474"/>
        <dbReference type="ChEBI" id="CHEBI:57791"/>
        <dbReference type="ChEBI" id="CHEBI:83900"/>
        <dbReference type="ChEBI" id="CHEBI:83905"/>
        <dbReference type="ChEBI" id="CHEBI:456216"/>
        <dbReference type="EC" id="6.3.2.13"/>
    </reaction>
</comment>
<comment type="subcellular location">
    <subcellularLocation>
        <location evidence="7 8">Cytoplasm</location>
    </subcellularLocation>
</comment>
<dbReference type="InterPro" id="IPR036565">
    <property type="entry name" value="Mur-like_cat_sf"/>
</dbReference>
<comment type="pathway">
    <text evidence="7 8">Cell wall biogenesis; peptidoglycan biosynthesis.</text>
</comment>
<dbReference type="SUPFAM" id="SSF53244">
    <property type="entry name" value="MurD-like peptide ligases, peptide-binding domain"/>
    <property type="match status" value="1"/>
</dbReference>
<comment type="cofactor">
    <cofactor evidence="7">
        <name>Mg(2+)</name>
        <dbReference type="ChEBI" id="CHEBI:18420"/>
    </cofactor>
</comment>
<dbReference type="NCBIfam" id="NF001124">
    <property type="entry name" value="PRK00139.1-2"/>
    <property type="match status" value="1"/>
</dbReference>
<dbReference type="OrthoDB" id="9800958at2"/>
<evidence type="ECO:0000256" key="6">
    <source>
        <dbReference type="ARBA" id="ARBA00023316"/>
    </source>
</evidence>
<dbReference type="Proteomes" id="UP000190460">
    <property type="component" value="Unassembled WGS sequence"/>
</dbReference>
<feature type="binding site" evidence="7">
    <location>
        <begin position="413"/>
        <end position="416"/>
    </location>
    <ligand>
        <name>meso-2,6-diaminopimelate</name>
        <dbReference type="ChEBI" id="CHEBI:57791"/>
    </ligand>
</feature>
<evidence type="ECO:0000256" key="2">
    <source>
        <dbReference type="ARBA" id="ARBA00022618"/>
    </source>
</evidence>
<dbReference type="GO" id="GO:0008765">
    <property type="term" value="F:UDP-N-acetylmuramoylalanyl-D-glutamate-2,6-diaminopimelate ligase activity"/>
    <property type="evidence" value="ECO:0007669"/>
    <property type="project" value="UniProtKB-UniRule"/>
</dbReference>
<dbReference type="Gene3D" id="3.40.1190.10">
    <property type="entry name" value="Mur-like, catalytic domain"/>
    <property type="match status" value="1"/>
</dbReference>
<dbReference type="Gene3D" id="3.90.190.20">
    <property type="entry name" value="Mur ligase, C-terminal domain"/>
    <property type="match status" value="1"/>
</dbReference>
<keyword evidence="7" id="KW-0547">Nucleotide-binding</keyword>
<feature type="domain" description="Mur ligase N-terminal catalytic" evidence="9">
    <location>
        <begin position="20"/>
        <end position="96"/>
    </location>
</feature>
<evidence type="ECO:0000256" key="1">
    <source>
        <dbReference type="ARBA" id="ARBA00005898"/>
    </source>
</evidence>
<feature type="binding site" evidence="7">
    <location>
        <position position="464"/>
    </location>
    <ligand>
        <name>meso-2,6-diaminopimelate</name>
        <dbReference type="ChEBI" id="CHEBI:57791"/>
    </ligand>
</feature>
<gene>
    <name evidence="7" type="primary">murE</name>
    <name evidence="12" type="ORF">SAMN02745130_00212</name>
</gene>
<dbReference type="NCBIfam" id="TIGR01085">
    <property type="entry name" value="murE"/>
    <property type="match status" value="1"/>
</dbReference>
<keyword evidence="7" id="KW-0963">Cytoplasm</keyword>
<evidence type="ECO:0000259" key="10">
    <source>
        <dbReference type="Pfam" id="PF02875"/>
    </source>
</evidence>
<dbReference type="NCBIfam" id="NF001126">
    <property type="entry name" value="PRK00139.1-4"/>
    <property type="match status" value="1"/>
</dbReference>
<keyword evidence="13" id="KW-1185">Reference proteome</keyword>
<dbReference type="InterPro" id="IPR000713">
    <property type="entry name" value="Mur_ligase_N"/>
</dbReference>
<evidence type="ECO:0000313" key="12">
    <source>
        <dbReference type="EMBL" id="SKA68153.1"/>
    </source>
</evidence>
<sequence>MKQLANLLDGFTQDVPNLSIRGLALDHRQIQAGMAFIALQGTRQHGLAYAAAALEAGAVVVLYEPVAELDLPLLSVPLVAVPQLSKVLGLIAQRYYQVTAADLSVIGLTGTDGKTSTTHFIAEALTYLGEPAAVLGTLGRGQPGALQKGTHTTPDAIQVQQQFHELKQQGFKTVAMEVSSHALDQGRVNGVQFELAVLTNLTRDHLDYHGTVEAYAAAKRKLFHWPALQQVVLNLDDAFGQDLAKELSQSPVKVWGYGVGAAADYPADAVIATEAQFDARGIQATVTTPLGVGQLTAPVLGRFNLHNLLAALTSVLAKGWSLDAALTAFQQVQTVPGRMQRVECAGKATGLLVVVDFAHTPTALQQALQAAKAHTLGRLICVFGCGGDRDAGKRPLMAKIAEQIANLVIVTDDNPRTENPQIIFSNIRAGFAQPEKIYFEHDRAAAIRLAIQQAKAGDTVVIAGKGHETVQILADRSIPFDDRTQAYLALQEYGV</sequence>
<accession>A0A1T4VT65</accession>
<dbReference type="InterPro" id="IPR035911">
    <property type="entry name" value="MurE/MurF_N"/>
</dbReference>
<feature type="binding site" evidence="7">
    <location>
        <position position="25"/>
    </location>
    <ligand>
        <name>UDP-N-acetyl-alpha-D-muramoyl-L-alanyl-D-glutamate</name>
        <dbReference type="ChEBI" id="CHEBI:83900"/>
    </ligand>
</feature>
<feature type="binding site" evidence="7">
    <location>
        <position position="187"/>
    </location>
    <ligand>
        <name>UDP-N-acetyl-alpha-D-muramoyl-L-alanyl-D-glutamate</name>
        <dbReference type="ChEBI" id="CHEBI:83900"/>
    </ligand>
</feature>
<dbReference type="GO" id="GO:0051301">
    <property type="term" value="P:cell division"/>
    <property type="evidence" value="ECO:0007669"/>
    <property type="project" value="UniProtKB-KW"/>
</dbReference>
<comment type="caution">
    <text evidence="7">Lacks conserved residue(s) required for the propagation of feature annotation.</text>
</comment>
<dbReference type="SUPFAM" id="SSF53623">
    <property type="entry name" value="MurD-like peptide ligases, catalytic domain"/>
    <property type="match status" value="1"/>
</dbReference>
<keyword evidence="7" id="KW-0460">Magnesium</keyword>
<dbReference type="UniPathway" id="UPA00219"/>
<dbReference type="InterPro" id="IPR013221">
    <property type="entry name" value="Mur_ligase_cen"/>
</dbReference>
<comment type="PTM">
    <text evidence="7">Carboxylation is probably crucial for Mg(2+) binding and, consequently, for the gamma-phosphate positioning of ATP.</text>
</comment>
<evidence type="ECO:0000259" key="11">
    <source>
        <dbReference type="Pfam" id="PF08245"/>
    </source>
</evidence>
<evidence type="ECO:0000256" key="3">
    <source>
        <dbReference type="ARBA" id="ARBA00022960"/>
    </source>
</evidence>
<feature type="binding site" evidence="7">
    <location>
        <position position="389"/>
    </location>
    <ligand>
        <name>meso-2,6-diaminopimelate</name>
        <dbReference type="ChEBI" id="CHEBI:57791"/>
    </ligand>
</feature>
<feature type="binding site" evidence="7">
    <location>
        <position position="185"/>
    </location>
    <ligand>
        <name>UDP-N-acetyl-alpha-D-muramoyl-L-alanyl-D-glutamate</name>
        <dbReference type="ChEBI" id="CHEBI:83900"/>
    </ligand>
</feature>
<evidence type="ECO:0000256" key="7">
    <source>
        <dbReference type="HAMAP-Rule" id="MF_00208"/>
    </source>
</evidence>
<feature type="domain" description="Mur ligase C-terminal" evidence="10">
    <location>
        <begin position="337"/>
        <end position="466"/>
    </location>
</feature>
<protein>
    <recommendedName>
        <fullName evidence="7">UDP-N-acetylmuramoyl-L-alanyl-D-glutamate--2,6-diaminopimelate ligase</fullName>
        <ecNumber evidence="7">6.3.2.13</ecNumber>
    </recommendedName>
    <alternativeName>
        <fullName evidence="7">Meso-A2pm-adding enzyme</fullName>
    </alternativeName>
    <alternativeName>
        <fullName evidence="7">Meso-diaminopimelate-adding enzyme</fullName>
    </alternativeName>
    <alternativeName>
        <fullName evidence="7">UDP-MurNAc-L-Ala-D-Glu:meso-diaminopimelate ligase</fullName>
    </alternativeName>
    <alternativeName>
        <fullName evidence="7">UDP-MurNAc-tripeptide synthetase</fullName>
    </alternativeName>
    <alternativeName>
        <fullName evidence="7">UDP-N-acetylmuramyl-tripeptide synthetase</fullName>
    </alternativeName>
</protein>
<feature type="binding site" evidence="7">
    <location>
        <position position="179"/>
    </location>
    <ligand>
        <name>UDP-N-acetyl-alpha-D-muramoyl-L-alanyl-D-glutamate</name>
        <dbReference type="ChEBI" id="CHEBI:83900"/>
    </ligand>
</feature>
<keyword evidence="7 12" id="KW-0436">Ligase</keyword>
<keyword evidence="3 7" id="KW-0133">Cell shape</keyword>
<evidence type="ECO:0000256" key="5">
    <source>
        <dbReference type="ARBA" id="ARBA00023306"/>
    </source>
</evidence>
<dbReference type="InterPro" id="IPR036615">
    <property type="entry name" value="Mur_ligase_C_dom_sf"/>
</dbReference>
<feature type="short sequence motif" description="Meso-diaminopimelate recognition motif" evidence="7">
    <location>
        <begin position="413"/>
        <end position="416"/>
    </location>
</feature>
<evidence type="ECO:0000256" key="4">
    <source>
        <dbReference type="ARBA" id="ARBA00022984"/>
    </source>
</evidence>
<dbReference type="GO" id="GO:0005524">
    <property type="term" value="F:ATP binding"/>
    <property type="evidence" value="ECO:0007669"/>
    <property type="project" value="UniProtKB-UniRule"/>
</dbReference>
<dbReference type="Gene3D" id="3.40.1390.10">
    <property type="entry name" value="MurE/MurF, N-terminal domain"/>
    <property type="match status" value="1"/>
</dbReference>
<dbReference type="PANTHER" id="PTHR23135:SF4">
    <property type="entry name" value="UDP-N-ACETYLMURAMOYL-L-ALANYL-D-GLUTAMATE--2,6-DIAMINOPIMELATE LIGASE MURE HOMOLOG, CHLOROPLASTIC"/>
    <property type="match status" value="1"/>
</dbReference>
<dbReference type="Pfam" id="PF08245">
    <property type="entry name" value="Mur_ligase_M"/>
    <property type="match status" value="1"/>
</dbReference>
<dbReference type="EMBL" id="FUYB01000001">
    <property type="protein sequence ID" value="SKA68153.1"/>
    <property type="molecule type" value="Genomic_DNA"/>
</dbReference>
<dbReference type="InterPro" id="IPR005761">
    <property type="entry name" value="UDP-N-AcMur-Glu-dNH2Pim_ligase"/>
</dbReference>
<dbReference type="AlphaFoldDB" id="A0A1T4VT65"/>
<keyword evidence="6 7" id="KW-0961">Cell wall biogenesis/degradation</keyword>
<comment type="similarity">
    <text evidence="1 7">Belongs to the MurCDEF family. MurE subfamily.</text>
</comment>
<dbReference type="GO" id="GO:0000287">
    <property type="term" value="F:magnesium ion binding"/>
    <property type="evidence" value="ECO:0007669"/>
    <property type="project" value="UniProtKB-UniRule"/>
</dbReference>
<dbReference type="SUPFAM" id="SSF63418">
    <property type="entry name" value="MurE/MurF N-terminal domain"/>
    <property type="match status" value="1"/>
</dbReference>
<dbReference type="PANTHER" id="PTHR23135">
    <property type="entry name" value="MUR LIGASE FAMILY MEMBER"/>
    <property type="match status" value="1"/>
</dbReference>
<dbReference type="RefSeq" id="WP_078920723.1">
    <property type="nucleotide sequence ID" value="NZ_FUYB01000001.1"/>
</dbReference>
<evidence type="ECO:0000313" key="13">
    <source>
        <dbReference type="Proteomes" id="UP000190460"/>
    </source>
</evidence>
<feature type="modified residue" description="N6-carboxylysine" evidence="7">
    <location>
        <position position="219"/>
    </location>
</feature>
<dbReference type="GO" id="GO:0009252">
    <property type="term" value="P:peptidoglycan biosynthetic process"/>
    <property type="evidence" value="ECO:0007669"/>
    <property type="project" value="UniProtKB-UniRule"/>
</dbReference>
<keyword evidence="4 7" id="KW-0573">Peptidoglycan synthesis</keyword>
<feature type="binding site" evidence="7">
    <location>
        <position position="468"/>
    </location>
    <ligand>
        <name>meso-2,6-diaminopimelate</name>
        <dbReference type="ChEBI" id="CHEBI:57791"/>
    </ligand>
</feature>
<comment type="function">
    <text evidence="7">Catalyzes the addition of meso-diaminopimelic acid to the nucleotide precursor UDP-N-acetylmuramoyl-L-alanyl-D-glutamate (UMAG) in the biosynthesis of bacterial cell-wall peptidoglycan.</text>
</comment>
<dbReference type="GO" id="GO:0008360">
    <property type="term" value="P:regulation of cell shape"/>
    <property type="evidence" value="ECO:0007669"/>
    <property type="project" value="UniProtKB-KW"/>
</dbReference>
<dbReference type="Pfam" id="PF01225">
    <property type="entry name" value="Mur_ligase"/>
    <property type="match status" value="1"/>
</dbReference>
<keyword evidence="5 7" id="KW-0131">Cell cycle</keyword>
<feature type="binding site" evidence="7">
    <location>
        <begin position="110"/>
        <end position="116"/>
    </location>
    <ligand>
        <name>ATP</name>
        <dbReference type="ChEBI" id="CHEBI:30616"/>
    </ligand>
</feature>
<evidence type="ECO:0000259" key="9">
    <source>
        <dbReference type="Pfam" id="PF01225"/>
    </source>
</evidence>
<organism evidence="12 13">
    <name type="scientific">Thiothrix eikelboomii</name>
    <dbReference type="NCBI Taxonomy" id="92487"/>
    <lineage>
        <taxon>Bacteria</taxon>
        <taxon>Pseudomonadati</taxon>
        <taxon>Pseudomonadota</taxon>
        <taxon>Gammaproteobacteria</taxon>
        <taxon>Thiotrichales</taxon>
        <taxon>Thiotrichaceae</taxon>
        <taxon>Thiothrix</taxon>
    </lineage>
</organism>
<dbReference type="InterPro" id="IPR004101">
    <property type="entry name" value="Mur_ligase_C"/>
</dbReference>
<feature type="binding site" evidence="7">
    <location>
        <begin position="152"/>
        <end position="153"/>
    </location>
    <ligand>
        <name>UDP-N-acetyl-alpha-D-muramoyl-L-alanyl-D-glutamate</name>
        <dbReference type="ChEBI" id="CHEBI:83900"/>
    </ligand>
</feature>